<proteinExistence type="inferred from homology"/>
<dbReference type="InterPro" id="IPR027385">
    <property type="entry name" value="Beta-barrel_OMP"/>
</dbReference>
<keyword evidence="9" id="KW-1185">Reference proteome</keyword>
<evidence type="ECO:0000256" key="2">
    <source>
        <dbReference type="ARBA" id="ARBA00022729"/>
    </source>
</evidence>
<dbReference type="PANTHER" id="PTHR34001">
    <property type="entry name" value="BLL7405 PROTEIN"/>
    <property type="match status" value="1"/>
</dbReference>
<dbReference type="OrthoDB" id="9815357at2"/>
<comment type="subcellular location">
    <subcellularLocation>
        <location evidence="1">Cell outer membrane</location>
    </subcellularLocation>
</comment>
<dbReference type="KEGG" id="hdn:Hden_3031"/>
<feature type="domain" description="Outer membrane protein beta-barrel" evidence="7">
    <location>
        <begin position="9"/>
        <end position="232"/>
    </location>
</feature>
<evidence type="ECO:0000313" key="9">
    <source>
        <dbReference type="Proteomes" id="UP000002033"/>
    </source>
</evidence>
<dbReference type="InterPro" id="IPR011250">
    <property type="entry name" value="OMP/PagP_B-barrel"/>
</dbReference>
<sequence precursor="true">MSRSLLAMTFALAAATPVLAGEPSWTGPYIGAHVGGAWGNASTTDDPRDWGNDPKFIGPFDQNPVGVIAGLTAGYNVQLSNIVLGVEGDIGYLGLDSALDTPSSQSGNHQSIVLDSGIYGAVTARAGFLATPSTLVYGKGGFAFYNGDATQSTTADGYVFHGTGTFTGWVAGGGIEQRLTDNLSIKVEYLHFDFGSQAGDQTSISDPPVGHVYGNSTRIDADTVKAGLNYHF</sequence>
<dbReference type="EMBL" id="CP002083">
    <property type="protein sequence ID" value="ADJ24826.1"/>
    <property type="molecule type" value="Genomic_DNA"/>
</dbReference>
<dbReference type="InterPro" id="IPR051692">
    <property type="entry name" value="OMP-like"/>
</dbReference>
<evidence type="ECO:0000256" key="5">
    <source>
        <dbReference type="ARBA" id="ARBA00038306"/>
    </source>
</evidence>
<dbReference type="eggNOG" id="COG3637">
    <property type="taxonomic scope" value="Bacteria"/>
</dbReference>
<gene>
    <name evidence="8" type="ordered locus">Hden_3031</name>
</gene>
<dbReference type="SUPFAM" id="SSF56925">
    <property type="entry name" value="OMPA-like"/>
    <property type="match status" value="1"/>
</dbReference>
<evidence type="ECO:0000256" key="4">
    <source>
        <dbReference type="ARBA" id="ARBA00023237"/>
    </source>
</evidence>
<dbReference type="AlphaFoldDB" id="D8JVH2"/>
<dbReference type="GO" id="GO:0009279">
    <property type="term" value="C:cell outer membrane"/>
    <property type="evidence" value="ECO:0007669"/>
    <property type="project" value="UniProtKB-SubCell"/>
</dbReference>
<reference evidence="9" key="1">
    <citation type="journal article" date="2011" name="J. Bacteriol.">
        <title>Genome sequences of eight morphologically diverse alphaproteobacteria.</title>
        <authorList>
            <consortium name="US DOE Joint Genome Institute"/>
            <person name="Brown P.J."/>
            <person name="Kysela D.T."/>
            <person name="Buechlein A."/>
            <person name="Hemmerich C."/>
            <person name="Brun Y.V."/>
        </authorList>
    </citation>
    <scope>NUCLEOTIDE SEQUENCE [LARGE SCALE GENOMIC DNA]</scope>
    <source>
        <strain evidence="9">ATCC 51888 / DSM 1869 / NCIB 11706 / TK 0415</strain>
    </source>
</reference>
<evidence type="ECO:0000259" key="7">
    <source>
        <dbReference type="Pfam" id="PF13505"/>
    </source>
</evidence>
<evidence type="ECO:0000256" key="6">
    <source>
        <dbReference type="SAM" id="SignalP"/>
    </source>
</evidence>
<evidence type="ECO:0000256" key="3">
    <source>
        <dbReference type="ARBA" id="ARBA00023136"/>
    </source>
</evidence>
<keyword evidence="2 6" id="KW-0732">Signal</keyword>
<keyword evidence="4" id="KW-0998">Cell outer membrane</keyword>
<keyword evidence="3" id="KW-0472">Membrane</keyword>
<evidence type="ECO:0000256" key="1">
    <source>
        <dbReference type="ARBA" id="ARBA00004442"/>
    </source>
</evidence>
<accession>D8JVH2</accession>
<dbReference type="RefSeq" id="WP_013216985.1">
    <property type="nucleotide sequence ID" value="NC_014313.1"/>
</dbReference>
<evidence type="ECO:0000313" key="8">
    <source>
        <dbReference type="EMBL" id="ADJ24826.1"/>
    </source>
</evidence>
<dbReference type="PANTHER" id="PTHR34001:SF3">
    <property type="entry name" value="BLL7405 PROTEIN"/>
    <property type="match status" value="1"/>
</dbReference>
<dbReference type="HOGENOM" id="CLU_037100_0_1_5"/>
<feature type="chain" id="PRO_5003116323" evidence="6">
    <location>
        <begin position="21"/>
        <end position="232"/>
    </location>
</feature>
<name>D8JVH2_HYPDA</name>
<dbReference type="Pfam" id="PF13505">
    <property type="entry name" value="OMP_b-brl"/>
    <property type="match status" value="1"/>
</dbReference>
<dbReference type="Proteomes" id="UP000002033">
    <property type="component" value="Chromosome"/>
</dbReference>
<comment type="similarity">
    <text evidence="5">Belongs to the Omp25/RopB family.</text>
</comment>
<dbReference type="STRING" id="582899.Hden_3031"/>
<feature type="signal peptide" evidence="6">
    <location>
        <begin position="1"/>
        <end position="20"/>
    </location>
</feature>
<protein>
    <submittedName>
        <fullName evidence="8">Porin</fullName>
    </submittedName>
</protein>
<dbReference type="Gene3D" id="2.40.160.20">
    <property type="match status" value="1"/>
</dbReference>
<organism evidence="8 9">
    <name type="scientific">Hyphomicrobium denitrificans (strain ATCC 51888 / DSM 1869 / NCIMB 11706 / TK 0415)</name>
    <dbReference type="NCBI Taxonomy" id="582899"/>
    <lineage>
        <taxon>Bacteria</taxon>
        <taxon>Pseudomonadati</taxon>
        <taxon>Pseudomonadota</taxon>
        <taxon>Alphaproteobacteria</taxon>
        <taxon>Hyphomicrobiales</taxon>
        <taxon>Hyphomicrobiaceae</taxon>
        <taxon>Hyphomicrobium</taxon>
    </lineage>
</organism>